<gene>
    <name evidence="1" type="primary">mcsB</name>
    <name evidence="1" type="ORF">rsdtw13_40190</name>
</gene>
<dbReference type="Proteomes" id="UP001058074">
    <property type="component" value="Unassembled WGS sequence"/>
</dbReference>
<dbReference type="EMBL" id="BROD01000001">
    <property type="protein sequence ID" value="GKX68761.1"/>
    <property type="molecule type" value="Genomic_DNA"/>
</dbReference>
<name>A0ACB5RI03_9CLOT</name>
<evidence type="ECO:0000313" key="2">
    <source>
        <dbReference type="Proteomes" id="UP001058074"/>
    </source>
</evidence>
<proteinExistence type="predicted"/>
<evidence type="ECO:0000313" key="1">
    <source>
        <dbReference type="EMBL" id="GKX68761.1"/>
    </source>
</evidence>
<organism evidence="1 2">
    <name type="scientific">Inconstantimicrobium mannanitabidum</name>
    <dbReference type="NCBI Taxonomy" id="1604901"/>
    <lineage>
        <taxon>Bacteria</taxon>
        <taxon>Bacillati</taxon>
        <taxon>Bacillota</taxon>
        <taxon>Clostridia</taxon>
        <taxon>Eubacteriales</taxon>
        <taxon>Clostridiaceae</taxon>
        <taxon>Inconstantimicrobium</taxon>
    </lineage>
</organism>
<reference evidence="1" key="1">
    <citation type="journal article" date="2025" name="Int. J. Syst. Evol. Microbiol.">
        <title>Inconstantimicrobium mannanitabidum sp. nov., a novel member of the family Clostridiaceae isolated from anoxic soil under the treatment of reductive soil disinfestation.</title>
        <authorList>
            <person name="Ueki A."/>
            <person name="Tonouchi A."/>
            <person name="Honma S."/>
            <person name="Kaku N."/>
            <person name="Ueki K."/>
        </authorList>
    </citation>
    <scope>NUCLEOTIDE SEQUENCE</scope>
    <source>
        <strain evidence="1">TW13</strain>
    </source>
</reference>
<comment type="caution">
    <text evidence="1">The sequence shown here is derived from an EMBL/GenBank/DDBJ whole genome shotgun (WGS) entry which is preliminary data.</text>
</comment>
<sequence length="344" mass="39185">MNNWISGYNNTNNLVISSRVRLARNLDKMPFPIKLDEERSNDIISKVSGACTSIDELQNLKLIKLLENDPIDIGCYLEKHLISKNLMDQFNKTAFLIDEKETISLMINEEDHIRLQCITSGLDLKGAYDECNKIDSLLESKLDYAFNEKLGYLTACPTNLGTGMRASVMVHLPALTIYKEIPSLLKTLTQFGITIRGLYGEGSRADGNIYQLSNQITLGLSEEEIISNLEGVLSQVIDQENKKREICLEKYKFEFLDRVYRALGILTNSIIISNRESLELFSYVRMGVEMAIIKDVNLNLLNELLVITQPNNIKKSIGKEVSEREVDIERAKIIRERLKIEKED</sequence>
<keyword evidence="1" id="KW-0418">Kinase</keyword>
<keyword evidence="2" id="KW-1185">Reference proteome</keyword>
<protein>
    <submittedName>
        <fullName evidence="1">Protein-arginine kinase</fullName>
    </submittedName>
</protein>
<accession>A0ACB5RI03</accession>
<keyword evidence="1" id="KW-0808">Transferase</keyword>